<organism evidence="1">
    <name type="scientific">Anguilla anguilla</name>
    <name type="common">European freshwater eel</name>
    <name type="synonym">Muraena anguilla</name>
    <dbReference type="NCBI Taxonomy" id="7936"/>
    <lineage>
        <taxon>Eukaryota</taxon>
        <taxon>Metazoa</taxon>
        <taxon>Chordata</taxon>
        <taxon>Craniata</taxon>
        <taxon>Vertebrata</taxon>
        <taxon>Euteleostomi</taxon>
        <taxon>Actinopterygii</taxon>
        <taxon>Neopterygii</taxon>
        <taxon>Teleostei</taxon>
        <taxon>Anguilliformes</taxon>
        <taxon>Anguillidae</taxon>
        <taxon>Anguilla</taxon>
    </lineage>
</organism>
<evidence type="ECO:0000313" key="1">
    <source>
        <dbReference type="EMBL" id="JAH13894.1"/>
    </source>
</evidence>
<sequence length="55" mass="6379">MLKPPKTMTGNTLQEAGLDVSVTTVHRKLHLKEPAEFWKQVLWTDETKIHKIHSE</sequence>
<proteinExistence type="predicted"/>
<reference evidence="1" key="1">
    <citation type="submission" date="2014-11" db="EMBL/GenBank/DDBJ databases">
        <authorList>
            <person name="Amaro Gonzalez C."/>
        </authorList>
    </citation>
    <scope>NUCLEOTIDE SEQUENCE</scope>
</reference>
<dbReference type="EMBL" id="GBXM01094683">
    <property type="protein sequence ID" value="JAH13894.1"/>
    <property type="molecule type" value="Transcribed_RNA"/>
</dbReference>
<protein>
    <recommendedName>
        <fullName evidence="2">Transposase Tc1-like domain-containing protein</fullName>
    </recommendedName>
</protein>
<accession>A0A0E9QAW3</accession>
<name>A0A0E9QAW3_ANGAN</name>
<evidence type="ECO:0008006" key="2">
    <source>
        <dbReference type="Google" id="ProtNLM"/>
    </source>
</evidence>
<reference evidence="1" key="2">
    <citation type="journal article" date="2015" name="Fish Shellfish Immunol.">
        <title>Early steps in the European eel (Anguilla anguilla)-Vibrio vulnificus interaction in the gills: Role of the RtxA13 toxin.</title>
        <authorList>
            <person name="Callol A."/>
            <person name="Pajuelo D."/>
            <person name="Ebbesson L."/>
            <person name="Teles M."/>
            <person name="MacKenzie S."/>
            <person name="Amaro C."/>
        </authorList>
    </citation>
    <scope>NUCLEOTIDE SEQUENCE</scope>
</reference>
<dbReference type="AlphaFoldDB" id="A0A0E9QAW3"/>